<dbReference type="NCBIfam" id="TIGR00177">
    <property type="entry name" value="molyb_syn"/>
    <property type="match status" value="1"/>
</dbReference>
<dbReference type="InterPro" id="IPR051920">
    <property type="entry name" value="MPT_Adenylyltrnsfr/MoaC-Rel"/>
</dbReference>
<evidence type="ECO:0000256" key="3">
    <source>
        <dbReference type="ARBA" id="ARBA00012509"/>
    </source>
</evidence>
<dbReference type="PANTHER" id="PTHR43764">
    <property type="entry name" value="MOLYBDENUM COFACTOR BIOSYNTHESIS"/>
    <property type="match status" value="1"/>
</dbReference>
<evidence type="ECO:0000313" key="8">
    <source>
        <dbReference type="Proteomes" id="UP000230002"/>
    </source>
</evidence>
<dbReference type="SUPFAM" id="SSF63882">
    <property type="entry name" value="MoeA N-terminal region -like"/>
    <property type="match status" value="1"/>
</dbReference>
<dbReference type="Pfam" id="PF00994">
    <property type="entry name" value="MoCF_biosynth"/>
    <property type="match status" value="1"/>
</dbReference>
<dbReference type="GO" id="GO:0061598">
    <property type="term" value="F:molybdopterin adenylyltransferase activity"/>
    <property type="evidence" value="ECO:0007669"/>
    <property type="project" value="UniProtKB-EC"/>
</dbReference>
<feature type="compositionally biased region" description="Low complexity" evidence="5">
    <location>
        <begin position="190"/>
        <end position="205"/>
    </location>
</feature>
<gene>
    <name evidence="7" type="ORF">GSI_01109</name>
</gene>
<dbReference type="GO" id="GO:0006777">
    <property type="term" value="P:Mo-molybdopterin cofactor biosynthetic process"/>
    <property type="evidence" value="ECO:0007669"/>
    <property type="project" value="UniProtKB-KW"/>
</dbReference>
<dbReference type="AlphaFoldDB" id="A0A2G8SUG7"/>
<feature type="region of interest" description="Disordered" evidence="5">
    <location>
        <begin position="190"/>
        <end position="249"/>
    </location>
</feature>
<evidence type="ECO:0000256" key="2">
    <source>
        <dbReference type="ARBA" id="ARBA00008339"/>
    </source>
</evidence>
<dbReference type="InterPro" id="IPR036425">
    <property type="entry name" value="MoaB/Mog-like_dom_sf"/>
</dbReference>
<evidence type="ECO:0000259" key="6">
    <source>
        <dbReference type="SMART" id="SM00852"/>
    </source>
</evidence>
<evidence type="ECO:0000256" key="1">
    <source>
        <dbReference type="ARBA" id="ARBA00005046"/>
    </source>
</evidence>
<feature type="domain" description="MoaB/Mog" evidence="6">
    <location>
        <begin position="7"/>
        <end position="145"/>
    </location>
</feature>
<reference evidence="7 8" key="1">
    <citation type="journal article" date="2015" name="Sci. Rep.">
        <title>Chromosome-level genome map provides insights into diverse defense mechanisms in the medicinal fungus Ganoderma sinense.</title>
        <authorList>
            <person name="Zhu Y."/>
            <person name="Xu J."/>
            <person name="Sun C."/>
            <person name="Zhou S."/>
            <person name="Xu H."/>
            <person name="Nelson D.R."/>
            <person name="Qian J."/>
            <person name="Song J."/>
            <person name="Luo H."/>
            <person name="Xiang L."/>
            <person name="Li Y."/>
            <person name="Xu Z."/>
            <person name="Ji A."/>
            <person name="Wang L."/>
            <person name="Lu S."/>
            <person name="Hayward A."/>
            <person name="Sun W."/>
            <person name="Li X."/>
            <person name="Schwartz D.C."/>
            <person name="Wang Y."/>
            <person name="Chen S."/>
        </authorList>
    </citation>
    <scope>NUCLEOTIDE SEQUENCE [LARGE SCALE GENOMIC DNA]</scope>
    <source>
        <strain evidence="7 8">ZZ0214-1</strain>
    </source>
</reference>
<dbReference type="InterPro" id="IPR005110">
    <property type="entry name" value="MoeA_linker/N"/>
</dbReference>
<evidence type="ECO:0000256" key="4">
    <source>
        <dbReference type="ARBA" id="ARBA00023150"/>
    </source>
</evidence>
<dbReference type="EMBL" id="AYKW01000001">
    <property type="protein sequence ID" value="PIL37415.1"/>
    <property type="molecule type" value="Genomic_DNA"/>
</dbReference>
<organism evidence="7 8">
    <name type="scientific">Ganoderma sinense ZZ0214-1</name>
    <dbReference type="NCBI Taxonomy" id="1077348"/>
    <lineage>
        <taxon>Eukaryota</taxon>
        <taxon>Fungi</taxon>
        <taxon>Dikarya</taxon>
        <taxon>Basidiomycota</taxon>
        <taxon>Agaricomycotina</taxon>
        <taxon>Agaricomycetes</taxon>
        <taxon>Polyporales</taxon>
        <taxon>Polyporaceae</taxon>
        <taxon>Ganoderma</taxon>
    </lineage>
</organism>
<dbReference type="Gene3D" id="3.40.980.10">
    <property type="entry name" value="MoaB/Mog-like domain"/>
    <property type="match status" value="1"/>
</dbReference>
<dbReference type="UniPathway" id="UPA00344"/>
<dbReference type="SUPFAM" id="SSF53218">
    <property type="entry name" value="Molybdenum cofactor biosynthesis proteins"/>
    <property type="match status" value="1"/>
</dbReference>
<dbReference type="Pfam" id="PF03453">
    <property type="entry name" value="MoeA_N"/>
    <property type="match status" value="1"/>
</dbReference>
<protein>
    <recommendedName>
        <fullName evidence="3">molybdopterin adenylyltransferase</fullName>
        <ecNumber evidence="3">2.7.7.75</ecNumber>
    </recommendedName>
</protein>
<accession>A0A2G8SUG7</accession>
<dbReference type="InterPro" id="IPR001453">
    <property type="entry name" value="MoaB/Mog_dom"/>
</dbReference>
<dbReference type="CDD" id="cd00886">
    <property type="entry name" value="MogA_MoaB"/>
    <property type="match status" value="1"/>
</dbReference>
<dbReference type="OrthoDB" id="4349954at2759"/>
<dbReference type="Proteomes" id="UP000230002">
    <property type="component" value="Unassembled WGS sequence"/>
</dbReference>
<keyword evidence="8" id="KW-1185">Reference proteome</keyword>
<name>A0A2G8SUG7_9APHY</name>
<dbReference type="PANTHER" id="PTHR43764:SF1">
    <property type="entry name" value="MOLYBDOPTERIN MOLYBDOTRANSFERASE"/>
    <property type="match status" value="1"/>
</dbReference>
<feature type="compositionally biased region" description="Basic and acidic residues" evidence="5">
    <location>
        <begin position="214"/>
        <end position="224"/>
    </location>
</feature>
<dbReference type="InterPro" id="IPR036135">
    <property type="entry name" value="MoeA_linker/N_sf"/>
</dbReference>
<keyword evidence="4" id="KW-0501">Molybdenum cofactor biosynthesis</keyword>
<sequence>MSQVRVAILTVSDTASADASADRSGPVLQGLLTQAGYVCTRLQIVPDDEIRIRTVVLGWCDQGDVDWIITTGGTGFGAIKPLLEREAPGIVHLVLNASLQATPLAALSRPVAGTIKNTLVVTLPGSVKAVQENITALLQAGVVNHAIELVRGGSGQTVHEALASEGVRSPAPPPPPPPEAAVEVEVTPAPVPAEGPVRSPGSVRSSSHRHLHDHGHAHSHDHGHGHATPKPRSVLSQDPGLPAHARHRESPYPLVSVSDALLTIIREVQPLPAYEEPVTAALRGHVIAEDVYAPHNVPTTFSTNVDGYALRCMRLEPALRSSN</sequence>
<dbReference type="SMART" id="SM00852">
    <property type="entry name" value="MoCF_biosynth"/>
    <property type="match status" value="1"/>
</dbReference>
<comment type="pathway">
    <text evidence="1">Cofactor biosynthesis; molybdopterin biosynthesis.</text>
</comment>
<evidence type="ECO:0000256" key="5">
    <source>
        <dbReference type="SAM" id="MobiDB-lite"/>
    </source>
</evidence>
<evidence type="ECO:0000313" key="7">
    <source>
        <dbReference type="EMBL" id="PIL37415.1"/>
    </source>
</evidence>
<comment type="similarity">
    <text evidence="2">In the C-terminal section; belongs to the MoeA family.</text>
</comment>
<dbReference type="STRING" id="1077348.A0A2G8SUG7"/>
<dbReference type="EC" id="2.7.7.75" evidence="3"/>
<proteinExistence type="inferred from homology"/>
<comment type="caution">
    <text evidence="7">The sequence shown here is derived from an EMBL/GenBank/DDBJ whole genome shotgun (WGS) entry which is preliminary data.</text>
</comment>